<dbReference type="InterPro" id="IPR012556">
    <property type="entry name" value="Entericidin"/>
</dbReference>
<evidence type="ECO:0000256" key="5">
    <source>
        <dbReference type="ARBA" id="ARBA00023139"/>
    </source>
</evidence>
<keyword evidence="3" id="KW-0732">Signal</keyword>
<keyword evidence="2" id="KW-1003">Cell membrane</keyword>
<evidence type="ECO:0000256" key="3">
    <source>
        <dbReference type="ARBA" id="ARBA00022729"/>
    </source>
</evidence>
<keyword evidence="4" id="KW-0472">Membrane</keyword>
<accession>A0A8J6M3T9</accession>
<name>A0A8J6M3T9_9ALTE</name>
<keyword evidence="6 7" id="KW-0449">Lipoprotein</keyword>
<evidence type="ECO:0000256" key="1">
    <source>
        <dbReference type="ARBA" id="ARBA00010296"/>
    </source>
</evidence>
<dbReference type="Proteomes" id="UP000601768">
    <property type="component" value="Unassembled WGS sequence"/>
</dbReference>
<reference evidence="7" key="2">
    <citation type="submission" date="2020-08" db="EMBL/GenBank/DDBJ databases">
        <authorList>
            <person name="Lai Q."/>
        </authorList>
    </citation>
    <scope>NUCLEOTIDE SEQUENCE</scope>
    <source>
        <strain evidence="7">S27-2</strain>
    </source>
</reference>
<proteinExistence type="inferred from homology"/>
<protein>
    <submittedName>
        <fullName evidence="7">Entericidin A/B family lipoprotein</fullName>
    </submittedName>
</protein>
<comment type="similarity">
    <text evidence="1">Belongs to the EcnA/EcnB lipoprotein family.</text>
</comment>
<keyword evidence="8" id="KW-1185">Reference proteome</keyword>
<dbReference type="EMBL" id="JACNEP010000018">
    <property type="protein sequence ID" value="MBC3767437.1"/>
    <property type="molecule type" value="Genomic_DNA"/>
</dbReference>
<sequence>MKNSKMMSVISTSVMLLTLLLGLAGCATIEGAGKDIESAGEAVQDAAD</sequence>
<dbReference type="Pfam" id="PF08085">
    <property type="entry name" value="Entericidin"/>
    <property type="match status" value="1"/>
</dbReference>
<dbReference type="GO" id="GO:0009636">
    <property type="term" value="P:response to toxic substance"/>
    <property type="evidence" value="ECO:0007669"/>
    <property type="project" value="InterPro"/>
</dbReference>
<reference evidence="7" key="1">
    <citation type="journal article" date="2018" name="Int. J. Syst. Evol. Microbiol.">
        <title>Neptunicella marina gen. nov., sp. nov., isolated from surface seawater.</title>
        <authorList>
            <person name="Liu X."/>
            <person name="Lai Q."/>
            <person name="Du Y."/>
            <person name="Zhang X."/>
            <person name="Liu Z."/>
            <person name="Sun F."/>
            <person name="Shao Z."/>
        </authorList>
    </citation>
    <scope>NUCLEOTIDE SEQUENCE</scope>
    <source>
        <strain evidence="7">S27-2</strain>
    </source>
</reference>
<dbReference type="PROSITE" id="PS51257">
    <property type="entry name" value="PROKAR_LIPOPROTEIN"/>
    <property type="match status" value="1"/>
</dbReference>
<keyword evidence="5" id="KW-0564">Palmitate</keyword>
<evidence type="ECO:0000313" key="7">
    <source>
        <dbReference type="EMBL" id="MBC3767437.1"/>
    </source>
</evidence>
<evidence type="ECO:0000256" key="4">
    <source>
        <dbReference type="ARBA" id="ARBA00023136"/>
    </source>
</evidence>
<evidence type="ECO:0000256" key="2">
    <source>
        <dbReference type="ARBA" id="ARBA00022475"/>
    </source>
</evidence>
<organism evidence="7 8">
    <name type="scientific">Neptunicella marina</name>
    <dbReference type="NCBI Taxonomy" id="2125989"/>
    <lineage>
        <taxon>Bacteria</taxon>
        <taxon>Pseudomonadati</taxon>
        <taxon>Pseudomonadota</taxon>
        <taxon>Gammaproteobacteria</taxon>
        <taxon>Alteromonadales</taxon>
        <taxon>Alteromonadaceae</taxon>
        <taxon>Neptunicella</taxon>
    </lineage>
</organism>
<dbReference type="GO" id="GO:0016020">
    <property type="term" value="C:membrane"/>
    <property type="evidence" value="ECO:0007669"/>
    <property type="project" value="InterPro"/>
</dbReference>
<comment type="caution">
    <text evidence="7">The sequence shown here is derived from an EMBL/GenBank/DDBJ whole genome shotgun (WGS) entry which is preliminary data.</text>
</comment>
<evidence type="ECO:0000256" key="6">
    <source>
        <dbReference type="ARBA" id="ARBA00023288"/>
    </source>
</evidence>
<evidence type="ECO:0000313" key="8">
    <source>
        <dbReference type="Proteomes" id="UP000601768"/>
    </source>
</evidence>
<dbReference type="AlphaFoldDB" id="A0A8J6M3T9"/>
<gene>
    <name evidence="7" type="ORF">H8B19_16280</name>
</gene>